<dbReference type="GO" id="GO:0005886">
    <property type="term" value="C:plasma membrane"/>
    <property type="evidence" value="ECO:0007669"/>
    <property type="project" value="UniProtKB-SubCell"/>
</dbReference>
<name>A3HSH2_9BACT</name>
<keyword evidence="8" id="KW-1185">Reference proteome</keyword>
<comment type="caution">
    <text evidence="7">The sequence shown here is derived from an EMBL/GenBank/DDBJ whole genome shotgun (WGS) entry which is preliminary data.</text>
</comment>
<evidence type="ECO:0000256" key="3">
    <source>
        <dbReference type="ARBA" id="ARBA00022692"/>
    </source>
</evidence>
<feature type="transmembrane region" description="Helical" evidence="6">
    <location>
        <begin position="262"/>
        <end position="283"/>
    </location>
</feature>
<evidence type="ECO:0000313" key="8">
    <source>
        <dbReference type="Proteomes" id="UP000003919"/>
    </source>
</evidence>
<evidence type="ECO:0000256" key="4">
    <source>
        <dbReference type="ARBA" id="ARBA00022989"/>
    </source>
</evidence>
<feature type="transmembrane region" description="Helical" evidence="6">
    <location>
        <begin position="227"/>
        <end position="250"/>
    </location>
</feature>
<dbReference type="AlphaFoldDB" id="A3HSH2"/>
<dbReference type="PIRSF" id="PIRSF035875">
    <property type="entry name" value="RNase_BN"/>
    <property type="match status" value="1"/>
</dbReference>
<evidence type="ECO:0000256" key="5">
    <source>
        <dbReference type="ARBA" id="ARBA00023136"/>
    </source>
</evidence>
<dbReference type="eggNOG" id="COG1295">
    <property type="taxonomic scope" value="Bacteria"/>
</dbReference>
<keyword evidence="4 6" id="KW-1133">Transmembrane helix</keyword>
<feature type="transmembrane region" description="Helical" evidence="6">
    <location>
        <begin position="191"/>
        <end position="215"/>
    </location>
</feature>
<proteinExistence type="predicted"/>
<keyword evidence="2" id="KW-1003">Cell membrane</keyword>
<dbReference type="PANTHER" id="PTHR30213">
    <property type="entry name" value="INNER MEMBRANE PROTEIN YHJD"/>
    <property type="match status" value="1"/>
</dbReference>
<dbReference type="InterPro" id="IPR017039">
    <property type="entry name" value="Virul_fac_BrkB"/>
</dbReference>
<evidence type="ECO:0000313" key="7">
    <source>
        <dbReference type="EMBL" id="EAZ82790.1"/>
    </source>
</evidence>
<feature type="transmembrane region" description="Helical" evidence="6">
    <location>
        <begin position="153"/>
        <end position="179"/>
    </location>
</feature>
<evidence type="ECO:0000256" key="2">
    <source>
        <dbReference type="ARBA" id="ARBA00022475"/>
    </source>
</evidence>
<organism evidence="7 8">
    <name type="scientific">Algoriphagus machipongonensis</name>
    <dbReference type="NCBI Taxonomy" id="388413"/>
    <lineage>
        <taxon>Bacteria</taxon>
        <taxon>Pseudomonadati</taxon>
        <taxon>Bacteroidota</taxon>
        <taxon>Cytophagia</taxon>
        <taxon>Cytophagales</taxon>
        <taxon>Cyclobacteriaceae</taxon>
        <taxon>Algoriphagus</taxon>
    </lineage>
</organism>
<dbReference type="PANTHER" id="PTHR30213:SF1">
    <property type="entry name" value="INNER MEMBRANE PROTEIN YHJD"/>
    <property type="match status" value="1"/>
</dbReference>
<dbReference type="Proteomes" id="UP000003919">
    <property type="component" value="Unassembled WGS sequence"/>
</dbReference>
<protein>
    <submittedName>
        <fullName evidence="7">Serum resistance protein</fullName>
    </submittedName>
</protein>
<evidence type="ECO:0000256" key="6">
    <source>
        <dbReference type="SAM" id="Phobius"/>
    </source>
</evidence>
<sequence>MEEKETDEGTFTPEKFKVRHIPSLLALTFKRWAATDPARLSAIIAYYAVLSLPALLVIVVNSVGSIWGVDAVTGRLSSQIEGIVGADTASIVQEMIASTQLGGKSTVATVIGIGTLIFGATGVFYHLKISLNEIWELKMTENIGWFKLVKDRLISFGFVLVLGFLLLVSFVLTAALSILSEYIKEQLPDVILYLAFGLDWIISISVISLLFALIFRYLPDAKIKWKSVWVGAFLTALLFVLGEVLLGLYFGATDPGSTYGAAGSIILILLWVSYSCLIFFFGAEFTKVFSIKYGYGISPNESFSRVKKKEVIVDKHYKPEESPESKP</sequence>
<dbReference type="Pfam" id="PF03631">
    <property type="entry name" value="Virul_fac_BrkB"/>
    <property type="match status" value="1"/>
</dbReference>
<evidence type="ECO:0000256" key="1">
    <source>
        <dbReference type="ARBA" id="ARBA00004651"/>
    </source>
</evidence>
<keyword evidence="5 6" id="KW-0472">Membrane</keyword>
<keyword evidence="3 6" id="KW-0812">Transmembrane</keyword>
<accession>A3HSH2</accession>
<gene>
    <name evidence="7" type="ORF">ALPR1_11255</name>
</gene>
<dbReference type="HOGENOM" id="CLU_045539_5_1_10"/>
<dbReference type="STRING" id="388413.ALPR1_11255"/>
<reference evidence="7 8" key="1">
    <citation type="journal article" date="2011" name="J. Bacteriol.">
        <title>Complete genome sequence of Algoriphagus sp. PR1, bacterial prey of a colony-forming choanoflagellate.</title>
        <authorList>
            <person name="Alegado R.A."/>
            <person name="Ferriera S."/>
            <person name="Nusbaum C."/>
            <person name="Young S.K."/>
            <person name="Zeng Q."/>
            <person name="Imamovic A."/>
            <person name="Fairclough S.R."/>
            <person name="King N."/>
        </authorList>
    </citation>
    <scope>NUCLEOTIDE SEQUENCE [LARGE SCALE GENOMIC DNA]</scope>
    <source>
        <strain evidence="7 8">PR1</strain>
    </source>
</reference>
<feature type="transmembrane region" description="Helical" evidence="6">
    <location>
        <begin position="107"/>
        <end position="127"/>
    </location>
</feature>
<dbReference type="EMBL" id="AAXU02000001">
    <property type="protein sequence ID" value="EAZ82790.1"/>
    <property type="molecule type" value="Genomic_DNA"/>
</dbReference>
<dbReference type="OrthoDB" id="9797028at2"/>
<dbReference type="RefSeq" id="WP_008200608.1">
    <property type="nucleotide sequence ID" value="NZ_CM001023.1"/>
</dbReference>
<comment type="subcellular location">
    <subcellularLocation>
        <location evidence="1">Cell membrane</location>
        <topology evidence="1">Multi-pass membrane protein</topology>
    </subcellularLocation>
</comment>
<feature type="transmembrane region" description="Helical" evidence="6">
    <location>
        <begin position="40"/>
        <end position="60"/>
    </location>
</feature>